<feature type="transmembrane region" description="Helical" evidence="6">
    <location>
        <begin position="63"/>
        <end position="80"/>
    </location>
</feature>
<feature type="domain" description="Major facilitator superfamily (MFS) profile" evidence="7">
    <location>
        <begin position="26"/>
        <end position="460"/>
    </location>
</feature>
<feature type="transmembrane region" description="Helical" evidence="6">
    <location>
        <begin position="274"/>
        <end position="295"/>
    </location>
</feature>
<feature type="transmembrane region" description="Helical" evidence="6">
    <location>
        <begin position="307"/>
        <end position="327"/>
    </location>
</feature>
<dbReference type="InterPro" id="IPR036259">
    <property type="entry name" value="MFS_trans_sf"/>
</dbReference>
<dbReference type="AlphaFoldDB" id="A0A1X7HMT2"/>
<proteinExistence type="predicted"/>
<dbReference type="OrthoDB" id="2414439at2"/>
<dbReference type="InterPro" id="IPR011701">
    <property type="entry name" value="MFS"/>
</dbReference>
<dbReference type="GO" id="GO:0016020">
    <property type="term" value="C:membrane"/>
    <property type="evidence" value="ECO:0007669"/>
    <property type="project" value="UniProtKB-SubCell"/>
</dbReference>
<name>A0A1X7HMT2_9PROT</name>
<feature type="transmembrane region" description="Helical" evidence="6">
    <location>
        <begin position="364"/>
        <end position="381"/>
    </location>
</feature>
<evidence type="ECO:0000313" key="9">
    <source>
        <dbReference type="Proteomes" id="UP000192936"/>
    </source>
</evidence>
<dbReference type="SUPFAM" id="SSF103473">
    <property type="entry name" value="MFS general substrate transporter"/>
    <property type="match status" value="1"/>
</dbReference>
<dbReference type="RefSeq" id="WP_085091455.1">
    <property type="nucleotide sequence ID" value="NZ_FXAK01000009.1"/>
</dbReference>
<evidence type="ECO:0000256" key="5">
    <source>
        <dbReference type="ARBA" id="ARBA00023136"/>
    </source>
</evidence>
<evidence type="ECO:0000256" key="3">
    <source>
        <dbReference type="ARBA" id="ARBA00022692"/>
    </source>
</evidence>
<dbReference type="PROSITE" id="PS50850">
    <property type="entry name" value="MFS"/>
    <property type="match status" value="1"/>
</dbReference>
<feature type="transmembrane region" description="Helical" evidence="6">
    <location>
        <begin position="121"/>
        <end position="141"/>
    </location>
</feature>
<protein>
    <submittedName>
        <fullName evidence="8">MFS transporter, DHA2 family, multidrug resistance protein</fullName>
    </submittedName>
</protein>
<dbReference type="Pfam" id="PF07690">
    <property type="entry name" value="MFS_1"/>
    <property type="match status" value="1"/>
</dbReference>
<feature type="transmembrane region" description="Helical" evidence="6">
    <location>
        <begin position="211"/>
        <end position="229"/>
    </location>
</feature>
<feature type="transmembrane region" description="Helical" evidence="6">
    <location>
        <begin position="407"/>
        <end position="427"/>
    </location>
</feature>
<feature type="transmembrane region" description="Helical" evidence="6">
    <location>
        <begin position="180"/>
        <end position="199"/>
    </location>
</feature>
<dbReference type="STRING" id="286727.SAMN02982917_6627"/>
<comment type="subcellular location">
    <subcellularLocation>
        <location evidence="1">Membrane</location>
        <topology evidence="1">Multi-pass membrane protein</topology>
    </subcellularLocation>
</comment>
<dbReference type="EMBL" id="FXAK01000009">
    <property type="protein sequence ID" value="SMF89156.1"/>
    <property type="molecule type" value="Genomic_DNA"/>
</dbReference>
<gene>
    <name evidence="8" type="ORF">SAMN02982917_6627</name>
</gene>
<dbReference type="PRINTS" id="PR01036">
    <property type="entry name" value="TCRTETB"/>
</dbReference>
<dbReference type="CDD" id="cd17321">
    <property type="entry name" value="MFS_MMR_MDR_like"/>
    <property type="match status" value="1"/>
</dbReference>
<feature type="transmembrane region" description="Helical" evidence="6">
    <location>
        <begin position="153"/>
        <end position="174"/>
    </location>
</feature>
<dbReference type="Gene3D" id="1.20.1720.10">
    <property type="entry name" value="Multidrug resistance protein D"/>
    <property type="match status" value="1"/>
</dbReference>
<evidence type="ECO:0000256" key="4">
    <source>
        <dbReference type="ARBA" id="ARBA00022989"/>
    </source>
</evidence>
<evidence type="ECO:0000259" key="7">
    <source>
        <dbReference type="PROSITE" id="PS50850"/>
    </source>
</evidence>
<evidence type="ECO:0000256" key="2">
    <source>
        <dbReference type="ARBA" id="ARBA00022448"/>
    </source>
</evidence>
<feature type="transmembrane region" description="Helical" evidence="6">
    <location>
        <begin position="339"/>
        <end position="358"/>
    </location>
</feature>
<sequence length="478" mass="48543">MPQSTAGRPAASQPSEGLSGFRRVAAVASILTAIVLVVLDGAVVNIALPTIADTLGVAPADSVWVVTGYQLALVVALLPAGALGESLGYRKVFAGGVLLFTAASAGCALAPTLPWLVAARLMQGLGGAAVMSLAVALLRFVYPPRLLGAAIGWNALVIALSSAAGPTIGAAILAIAPWPFLFAVNIPIGIIVLLTARALPMVEGVKRRIDPVSVVLNAGFFVALVMGAQAVASQVGVGGALLLVAALCLAGLIRREHGQEAPLVPLDLLRVRSFRLSVVASVLCFTGQMASTVALPFYLQNGLGQDAFTAGLFMVPWPLATAVAAPVAGRLSDRLPTGWLCAVGGTLLATGLALSAFWPLQRDPLPLLVFMVISGFGFGLFQTPNNRNMLLTVPKARSGAAGGMQGTARLVGQTAGAVIMTLLFSLVSSPVEAPRIGLAVAAVLTLAGGVVSLLRVPSDIGTARPSLSASGAVRSRNG</sequence>
<accession>A0A1X7HMT2</accession>
<dbReference type="Gene3D" id="1.20.1250.20">
    <property type="entry name" value="MFS general substrate transporter like domains"/>
    <property type="match status" value="1"/>
</dbReference>
<dbReference type="PANTHER" id="PTHR42718:SF9">
    <property type="entry name" value="MAJOR FACILITATOR SUPERFAMILY MULTIDRUG TRANSPORTER MFSC"/>
    <property type="match status" value="1"/>
</dbReference>
<dbReference type="InterPro" id="IPR020846">
    <property type="entry name" value="MFS_dom"/>
</dbReference>
<dbReference type="GO" id="GO:0022857">
    <property type="term" value="F:transmembrane transporter activity"/>
    <property type="evidence" value="ECO:0007669"/>
    <property type="project" value="InterPro"/>
</dbReference>
<reference evidence="8 9" key="1">
    <citation type="submission" date="2017-04" db="EMBL/GenBank/DDBJ databases">
        <authorList>
            <person name="Afonso C.L."/>
            <person name="Miller P.J."/>
            <person name="Scott M.A."/>
            <person name="Spackman E."/>
            <person name="Goraichik I."/>
            <person name="Dimitrov K.M."/>
            <person name="Suarez D.L."/>
            <person name="Swayne D.E."/>
        </authorList>
    </citation>
    <scope>NUCLEOTIDE SEQUENCE [LARGE SCALE GENOMIC DNA]</scope>
    <source>
        <strain evidence="8 9">A2P</strain>
    </source>
</reference>
<evidence type="ECO:0000256" key="6">
    <source>
        <dbReference type="SAM" id="Phobius"/>
    </source>
</evidence>
<dbReference type="PANTHER" id="PTHR42718">
    <property type="entry name" value="MAJOR FACILITATOR SUPERFAMILY MULTIDRUG TRANSPORTER MFSC"/>
    <property type="match status" value="1"/>
</dbReference>
<evidence type="ECO:0000256" key="1">
    <source>
        <dbReference type="ARBA" id="ARBA00004141"/>
    </source>
</evidence>
<organism evidence="8 9">
    <name type="scientific">Azospirillum oryzae</name>
    <dbReference type="NCBI Taxonomy" id="286727"/>
    <lineage>
        <taxon>Bacteria</taxon>
        <taxon>Pseudomonadati</taxon>
        <taxon>Pseudomonadota</taxon>
        <taxon>Alphaproteobacteria</taxon>
        <taxon>Rhodospirillales</taxon>
        <taxon>Azospirillaceae</taxon>
        <taxon>Azospirillum</taxon>
    </lineage>
</organism>
<keyword evidence="4 6" id="KW-1133">Transmembrane helix</keyword>
<dbReference type="Proteomes" id="UP000192936">
    <property type="component" value="Unassembled WGS sequence"/>
</dbReference>
<feature type="transmembrane region" description="Helical" evidence="6">
    <location>
        <begin position="235"/>
        <end position="253"/>
    </location>
</feature>
<keyword evidence="2" id="KW-0813">Transport</keyword>
<feature type="transmembrane region" description="Helical" evidence="6">
    <location>
        <begin position="92"/>
        <end position="115"/>
    </location>
</feature>
<keyword evidence="3 6" id="KW-0812">Transmembrane</keyword>
<keyword evidence="5 6" id="KW-0472">Membrane</keyword>
<evidence type="ECO:0000313" key="8">
    <source>
        <dbReference type="EMBL" id="SMF89156.1"/>
    </source>
</evidence>
<feature type="transmembrane region" description="Helical" evidence="6">
    <location>
        <begin position="24"/>
        <end position="51"/>
    </location>
</feature>
<feature type="transmembrane region" description="Helical" evidence="6">
    <location>
        <begin position="433"/>
        <end position="454"/>
    </location>
</feature>